<dbReference type="SUPFAM" id="SSF53850">
    <property type="entry name" value="Periplasmic binding protein-like II"/>
    <property type="match status" value="1"/>
</dbReference>
<dbReference type="Proteomes" id="UP000273252">
    <property type="component" value="Unassembled WGS sequence"/>
</dbReference>
<dbReference type="InterPro" id="IPR000847">
    <property type="entry name" value="LysR_HTH_N"/>
</dbReference>
<dbReference type="CDD" id="cd05466">
    <property type="entry name" value="PBP2_LTTR_substrate"/>
    <property type="match status" value="1"/>
</dbReference>
<organism evidence="6 7">
    <name type="scientific">Vibrio sinensis</name>
    <dbReference type="NCBI Taxonomy" id="2302434"/>
    <lineage>
        <taxon>Bacteria</taxon>
        <taxon>Pseudomonadati</taxon>
        <taxon>Pseudomonadota</taxon>
        <taxon>Gammaproteobacteria</taxon>
        <taxon>Vibrionales</taxon>
        <taxon>Vibrionaceae</taxon>
        <taxon>Vibrio</taxon>
    </lineage>
</organism>
<dbReference type="InterPro" id="IPR005119">
    <property type="entry name" value="LysR_subst-bd"/>
</dbReference>
<comment type="caution">
    <text evidence="6">The sequence shown here is derived from an EMBL/GenBank/DDBJ whole genome shotgun (WGS) entry which is preliminary data.</text>
</comment>
<dbReference type="Pfam" id="PF00126">
    <property type="entry name" value="HTH_1"/>
    <property type="match status" value="1"/>
</dbReference>
<dbReference type="Gene3D" id="1.10.10.10">
    <property type="entry name" value="Winged helix-like DNA-binding domain superfamily/Winged helix DNA-binding domain"/>
    <property type="match status" value="1"/>
</dbReference>
<keyword evidence="4" id="KW-0804">Transcription</keyword>
<sequence>MAKHSSPVGQIGDYEIKQLKIFKIVADCGGFSAAETELNISRSTISIHISNLESRLNLTLCRRGRSGFALTEEGMVVYDATVKLLGELEDFRNTINHLDFQLSGSLTVLFSDTISLDQRACIPTVVRKFTKLASEVYLTAEIARMTEIERMVMSEEADIGFIPYHRSLDGLEYEHLYTDICYLYASSDNPLATLSNKELTDEVIDGFPVVYAGMKTQERINGHLKNMNLKATAYSYESRLSLLLSGRYIGFLPEQYAKYYVENGDLIAIAPKRRFYHLEIMAITKKTAAINKVRSLFIKTMRDYYHQQSQWSGKTQPSIEPISI</sequence>
<evidence type="ECO:0000256" key="2">
    <source>
        <dbReference type="ARBA" id="ARBA00023015"/>
    </source>
</evidence>
<evidence type="ECO:0000259" key="5">
    <source>
        <dbReference type="PROSITE" id="PS50931"/>
    </source>
</evidence>
<dbReference type="PANTHER" id="PTHR30126:SF98">
    <property type="entry name" value="HTH-TYPE TRANSCRIPTIONAL ACTIVATOR BAUR"/>
    <property type="match status" value="1"/>
</dbReference>
<keyword evidence="2" id="KW-0805">Transcription regulation</keyword>
<dbReference type="GO" id="GO:0000976">
    <property type="term" value="F:transcription cis-regulatory region binding"/>
    <property type="evidence" value="ECO:0007669"/>
    <property type="project" value="TreeGrafter"/>
</dbReference>
<evidence type="ECO:0000256" key="3">
    <source>
        <dbReference type="ARBA" id="ARBA00023125"/>
    </source>
</evidence>
<dbReference type="AlphaFoldDB" id="A0A3A6QUI7"/>
<dbReference type="Pfam" id="PF03466">
    <property type="entry name" value="LysR_substrate"/>
    <property type="match status" value="1"/>
</dbReference>
<reference evidence="6 7" key="1">
    <citation type="submission" date="2018-08" db="EMBL/GenBank/DDBJ databases">
        <title>Vibrio isolated from the Eastern China Marginal Seas.</title>
        <authorList>
            <person name="Li Y."/>
        </authorList>
    </citation>
    <scope>NUCLEOTIDE SEQUENCE [LARGE SCALE GENOMIC DNA]</scope>
    <source>
        <strain evidence="6 7">BEI233</strain>
    </source>
</reference>
<evidence type="ECO:0000313" key="6">
    <source>
        <dbReference type="EMBL" id="RJX64960.1"/>
    </source>
</evidence>
<evidence type="ECO:0000313" key="7">
    <source>
        <dbReference type="Proteomes" id="UP000273252"/>
    </source>
</evidence>
<protein>
    <submittedName>
        <fullName evidence="6">LysR family transcriptional regulator</fullName>
    </submittedName>
</protein>
<keyword evidence="7" id="KW-1185">Reference proteome</keyword>
<comment type="similarity">
    <text evidence="1">Belongs to the LysR transcriptional regulatory family.</text>
</comment>
<proteinExistence type="inferred from homology"/>
<dbReference type="Gene3D" id="3.40.190.290">
    <property type="match status" value="1"/>
</dbReference>
<gene>
    <name evidence="6" type="ORF">DZ860_22975</name>
</gene>
<dbReference type="OrthoDB" id="8587655at2"/>
<name>A0A3A6QUI7_9VIBR</name>
<dbReference type="EMBL" id="QVMU01000043">
    <property type="protein sequence ID" value="RJX64960.1"/>
    <property type="molecule type" value="Genomic_DNA"/>
</dbReference>
<feature type="domain" description="HTH lysR-type" evidence="5">
    <location>
        <begin position="14"/>
        <end position="71"/>
    </location>
</feature>
<keyword evidence="3" id="KW-0238">DNA-binding</keyword>
<dbReference type="GO" id="GO:0003700">
    <property type="term" value="F:DNA-binding transcription factor activity"/>
    <property type="evidence" value="ECO:0007669"/>
    <property type="project" value="InterPro"/>
</dbReference>
<dbReference type="PROSITE" id="PS50931">
    <property type="entry name" value="HTH_LYSR"/>
    <property type="match status" value="1"/>
</dbReference>
<evidence type="ECO:0000256" key="1">
    <source>
        <dbReference type="ARBA" id="ARBA00009437"/>
    </source>
</evidence>
<dbReference type="PANTHER" id="PTHR30126">
    <property type="entry name" value="HTH-TYPE TRANSCRIPTIONAL REGULATOR"/>
    <property type="match status" value="1"/>
</dbReference>
<dbReference type="InterPro" id="IPR036390">
    <property type="entry name" value="WH_DNA-bd_sf"/>
</dbReference>
<accession>A0A3A6QUI7</accession>
<evidence type="ECO:0000256" key="4">
    <source>
        <dbReference type="ARBA" id="ARBA00023163"/>
    </source>
</evidence>
<dbReference type="RefSeq" id="WP_120035589.1">
    <property type="nucleotide sequence ID" value="NZ_QVMU01000043.1"/>
</dbReference>
<dbReference type="SUPFAM" id="SSF46785">
    <property type="entry name" value="Winged helix' DNA-binding domain"/>
    <property type="match status" value="1"/>
</dbReference>
<dbReference type="InterPro" id="IPR036388">
    <property type="entry name" value="WH-like_DNA-bd_sf"/>
</dbReference>